<evidence type="ECO:0000313" key="2">
    <source>
        <dbReference type="Proteomes" id="UP001595530"/>
    </source>
</evidence>
<reference evidence="2" key="1">
    <citation type="journal article" date="2019" name="Int. J. Syst. Evol. Microbiol.">
        <title>The Global Catalogue of Microorganisms (GCM) 10K type strain sequencing project: providing services to taxonomists for standard genome sequencing and annotation.</title>
        <authorList>
            <consortium name="The Broad Institute Genomics Platform"/>
            <consortium name="The Broad Institute Genome Sequencing Center for Infectious Disease"/>
            <person name="Wu L."/>
            <person name="Ma J."/>
        </authorList>
    </citation>
    <scope>NUCLEOTIDE SEQUENCE [LARGE SCALE GENOMIC DNA]</scope>
    <source>
        <strain evidence="2">KCTC 42986</strain>
    </source>
</reference>
<dbReference type="Proteomes" id="UP001595530">
    <property type="component" value="Unassembled WGS sequence"/>
</dbReference>
<keyword evidence="2" id="KW-1185">Reference proteome</keyword>
<sequence length="61" mass="7407">MTLGNPNRFAIFREMRCFERKKWQRWKAIEVDWELFRLTIENGDLIAATKTWPQYADLVSD</sequence>
<dbReference type="RefSeq" id="WP_390322337.1">
    <property type="nucleotide sequence ID" value="NZ_JBHRTP010000055.1"/>
</dbReference>
<comment type="caution">
    <text evidence="1">The sequence shown here is derived from an EMBL/GenBank/DDBJ whole genome shotgun (WGS) entry which is preliminary data.</text>
</comment>
<dbReference type="EMBL" id="JBHRTP010000055">
    <property type="protein sequence ID" value="MFC3109815.1"/>
    <property type="molecule type" value="Genomic_DNA"/>
</dbReference>
<gene>
    <name evidence="1" type="ORF">ACFOFO_17920</name>
</gene>
<organism evidence="1 2">
    <name type="scientific">Undibacterium arcticum</name>
    <dbReference type="NCBI Taxonomy" id="1762892"/>
    <lineage>
        <taxon>Bacteria</taxon>
        <taxon>Pseudomonadati</taxon>
        <taxon>Pseudomonadota</taxon>
        <taxon>Betaproteobacteria</taxon>
        <taxon>Burkholderiales</taxon>
        <taxon>Oxalobacteraceae</taxon>
        <taxon>Undibacterium</taxon>
    </lineage>
</organism>
<evidence type="ECO:0000313" key="1">
    <source>
        <dbReference type="EMBL" id="MFC3109815.1"/>
    </source>
</evidence>
<proteinExistence type="predicted"/>
<protein>
    <submittedName>
        <fullName evidence="1">Uncharacterized protein</fullName>
    </submittedName>
</protein>
<name>A0ABV7F8B5_9BURK</name>
<accession>A0ABV7F8B5</accession>